<dbReference type="AlphaFoldDB" id="A0A9Q0IT31"/>
<accession>A0A9Q0IT31</accession>
<sequence length="83" mass="8146">MASSTAPLLLSMLLASSGSMSPTVDQDSASRLSLCQGIGGTSPWVRGGLGSPDREEAPPAPPASLLAVGSGAFPSRVKAGHAA</sequence>
<feature type="signal peptide" evidence="2">
    <location>
        <begin position="1"/>
        <end position="19"/>
    </location>
</feature>
<evidence type="ECO:0000313" key="3">
    <source>
        <dbReference type="EMBL" id="KAJ3612237.1"/>
    </source>
</evidence>
<comment type="caution">
    <text evidence="3">The sequence shown here is derived from an EMBL/GenBank/DDBJ whole genome shotgun (WGS) entry which is preliminary data.</text>
</comment>
<gene>
    <name evidence="3" type="ORF">NHX12_020513</name>
</gene>
<feature type="region of interest" description="Disordered" evidence="1">
    <location>
        <begin position="46"/>
        <end position="68"/>
    </location>
</feature>
<evidence type="ECO:0008006" key="5">
    <source>
        <dbReference type="Google" id="ProtNLM"/>
    </source>
</evidence>
<protein>
    <recommendedName>
        <fullName evidence="5">Secreted protein</fullName>
    </recommendedName>
</protein>
<dbReference type="EMBL" id="JANIIK010000036">
    <property type="protein sequence ID" value="KAJ3612237.1"/>
    <property type="molecule type" value="Genomic_DNA"/>
</dbReference>
<evidence type="ECO:0000256" key="2">
    <source>
        <dbReference type="SAM" id="SignalP"/>
    </source>
</evidence>
<name>A0A9Q0IT31_9TELE</name>
<keyword evidence="4" id="KW-1185">Reference proteome</keyword>
<evidence type="ECO:0000313" key="4">
    <source>
        <dbReference type="Proteomes" id="UP001148018"/>
    </source>
</evidence>
<proteinExistence type="predicted"/>
<dbReference type="Proteomes" id="UP001148018">
    <property type="component" value="Unassembled WGS sequence"/>
</dbReference>
<evidence type="ECO:0000256" key="1">
    <source>
        <dbReference type="SAM" id="MobiDB-lite"/>
    </source>
</evidence>
<keyword evidence="2" id="KW-0732">Signal</keyword>
<organism evidence="3 4">
    <name type="scientific">Muraenolepis orangiensis</name>
    <name type="common">Patagonian moray cod</name>
    <dbReference type="NCBI Taxonomy" id="630683"/>
    <lineage>
        <taxon>Eukaryota</taxon>
        <taxon>Metazoa</taxon>
        <taxon>Chordata</taxon>
        <taxon>Craniata</taxon>
        <taxon>Vertebrata</taxon>
        <taxon>Euteleostomi</taxon>
        <taxon>Actinopterygii</taxon>
        <taxon>Neopterygii</taxon>
        <taxon>Teleostei</taxon>
        <taxon>Neoteleostei</taxon>
        <taxon>Acanthomorphata</taxon>
        <taxon>Zeiogadaria</taxon>
        <taxon>Gadariae</taxon>
        <taxon>Gadiformes</taxon>
        <taxon>Muraenolepidoidei</taxon>
        <taxon>Muraenolepididae</taxon>
        <taxon>Muraenolepis</taxon>
    </lineage>
</organism>
<feature type="chain" id="PRO_5040142374" description="Secreted protein" evidence="2">
    <location>
        <begin position="20"/>
        <end position="83"/>
    </location>
</feature>
<reference evidence="3" key="1">
    <citation type="submission" date="2022-07" db="EMBL/GenBank/DDBJ databases">
        <title>Chromosome-level genome of Muraenolepis orangiensis.</title>
        <authorList>
            <person name="Kim J."/>
        </authorList>
    </citation>
    <scope>NUCLEOTIDE SEQUENCE</scope>
    <source>
        <strain evidence="3">KU_S4_2022</strain>
        <tissue evidence="3">Muscle</tissue>
    </source>
</reference>